<feature type="region of interest" description="Disordered" evidence="1">
    <location>
        <begin position="369"/>
        <end position="388"/>
    </location>
</feature>
<feature type="region of interest" description="Disordered" evidence="1">
    <location>
        <begin position="1"/>
        <end position="24"/>
    </location>
</feature>
<organism evidence="2 3">
    <name type="scientific">Thiolapillus brandeum</name>
    <dbReference type="NCBI Taxonomy" id="1076588"/>
    <lineage>
        <taxon>Bacteria</taxon>
        <taxon>Pseudomonadati</taxon>
        <taxon>Pseudomonadota</taxon>
        <taxon>Gammaproteobacteria</taxon>
        <taxon>Chromatiales</taxon>
        <taxon>Sedimenticolaceae</taxon>
        <taxon>Thiolapillus</taxon>
    </lineage>
</organism>
<accession>A0A7U6GHB0</accession>
<feature type="compositionally biased region" description="Basic and acidic residues" evidence="1">
    <location>
        <begin position="1"/>
        <end position="14"/>
    </location>
</feature>
<dbReference type="EMBL" id="AP012273">
    <property type="protein sequence ID" value="BAO43589.1"/>
    <property type="molecule type" value="Genomic_DNA"/>
</dbReference>
<dbReference type="AlphaFoldDB" id="A0A7U6GHB0"/>
<keyword evidence="3" id="KW-1185">Reference proteome</keyword>
<dbReference type="RefSeq" id="WP_041065468.1">
    <property type="nucleotide sequence ID" value="NZ_AP012273.1"/>
</dbReference>
<gene>
    <name evidence="2" type="ORF">TBH_C0651</name>
</gene>
<evidence type="ECO:0000256" key="1">
    <source>
        <dbReference type="SAM" id="MobiDB-lite"/>
    </source>
</evidence>
<dbReference type="OrthoDB" id="5724405at2"/>
<dbReference type="KEGG" id="tbn:TBH_C0651"/>
<reference evidence="2 3" key="1">
    <citation type="journal article" date="2014" name="PLoS ONE">
        <title>Physiological and genomic features of a novel sulfur-oxidizing gammaproteobacterium belonging to a previously uncultivated symbiotic lineage isolated from a hydrothermal vent.</title>
        <authorList>
            <person name="Nunoura T."/>
            <person name="Takaki Y."/>
            <person name="Kazama H."/>
            <person name="Kakuta J."/>
            <person name="Shimamura S."/>
            <person name="Makita H."/>
            <person name="Hirai M."/>
            <person name="Miyazaki M."/>
            <person name="Takai K."/>
        </authorList>
    </citation>
    <scope>NUCLEOTIDE SEQUENCE [LARGE SCALE GENOMIC DNA]</scope>
    <source>
        <strain evidence="2 3">Hiromi1</strain>
    </source>
</reference>
<evidence type="ECO:0000313" key="3">
    <source>
        <dbReference type="Proteomes" id="UP000031631"/>
    </source>
</evidence>
<evidence type="ECO:0008006" key="4">
    <source>
        <dbReference type="Google" id="ProtNLM"/>
    </source>
</evidence>
<evidence type="ECO:0000313" key="2">
    <source>
        <dbReference type="EMBL" id="BAO43589.1"/>
    </source>
</evidence>
<proteinExistence type="predicted"/>
<sequence length="621" mass="71333">MADSRHDENSKPPRVELSIPKQTEAPEDSFLLNPREVKRWAEQLPVANIGETARQVYKTLATFNRIRIPTLVRAEIIELFREPVRYINTNITKHYLNVGFPLSPKSKKAARLATELCNEIAISYKILFLEQVMGNEKNFNQKLVIVAAQRALQYMKQRMFHNLLIYRDYQKGLWREAHYLYAWASQNHVHHIGVKETSKFLWRRKNAQSIEDVYKDMVLIATTSPYRLTQTQLRLLHDKLQEWDKHTEIGLISDMDNHSAGIFYLNLWSDEPPQKTISPAQRNDSRYRAFDLNGVLSRAREEYDDAEWESPAHMEKNPHHLSRSLLTSLIRGWNKSLERKFARNNLHHEMYAIVGLTNLLHLLEQNIESGQEQQQDKGAQSGNANPSSHLTWNDSVFSTLAIASPTNSLGGDSIFAESSSNLASALLGTPMEHEPANLFDAMKRDPNAAFSVLTYNESVEGYCLGWKDSYPMKVRVGDILGIRSPNNPEEFSVAVTRWLKDIEDDQLYLGIQVMASNCSPITLTPGTKASSNRQNQYRCLLLSGSGIDSERQGILTNTRAFELNTIMTMVTEFGEHQIKLTKWVESNNNFIHYHFTYVEQEESRKKSGDPTDDFQDLWNDL</sequence>
<dbReference type="Proteomes" id="UP000031631">
    <property type="component" value="Chromosome"/>
</dbReference>
<protein>
    <recommendedName>
        <fullName evidence="4">GTPase</fullName>
    </recommendedName>
</protein>
<name>A0A7U6GHB0_9GAMM</name>